<protein>
    <submittedName>
        <fullName evidence="3">PAX3-and PAX7-binding protein 1</fullName>
    </submittedName>
</protein>
<evidence type="ECO:0000313" key="2">
    <source>
        <dbReference type="Proteomes" id="UP000095282"/>
    </source>
</evidence>
<evidence type="ECO:0000313" key="3">
    <source>
        <dbReference type="WBParaSite" id="Csp11.Scaffold629.g14934.t1"/>
    </source>
</evidence>
<evidence type="ECO:0000256" key="1">
    <source>
        <dbReference type="SAM" id="MobiDB-lite"/>
    </source>
</evidence>
<keyword evidence="2" id="KW-1185">Reference proteome</keyword>
<feature type="region of interest" description="Disordered" evidence="1">
    <location>
        <begin position="52"/>
        <end position="129"/>
    </location>
</feature>
<feature type="compositionally biased region" description="Basic and acidic residues" evidence="1">
    <location>
        <begin position="52"/>
        <end position="66"/>
    </location>
</feature>
<dbReference type="Proteomes" id="UP000095282">
    <property type="component" value="Unplaced"/>
</dbReference>
<name>A0A1I7U529_9PELO</name>
<dbReference type="STRING" id="1561998.A0A1I7U529"/>
<organism evidence="2 3">
    <name type="scientific">Caenorhabditis tropicalis</name>
    <dbReference type="NCBI Taxonomy" id="1561998"/>
    <lineage>
        <taxon>Eukaryota</taxon>
        <taxon>Metazoa</taxon>
        <taxon>Ecdysozoa</taxon>
        <taxon>Nematoda</taxon>
        <taxon>Chromadorea</taxon>
        <taxon>Rhabditida</taxon>
        <taxon>Rhabditina</taxon>
        <taxon>Rhabditomorpha</taxon>
        <taxon>Rhabditoidea</taxon>
        <taxon>Rhabditidae</taxon>
        <taxon>Peloderinae</taxon>
        <taxon>Caenorhabditis</taxon>
    </lineage>
</organism>
<sequence>MGTSIFEEETRQEVIVQTDDSYLKIARRLDEYRNNKTQFLPVCAAAPLSSKEVEPFKNDRPSERSHYYFGGRRASLGRGRKKSRQDMRHGESQTGQSMDADLLKEVLIEEESPPKEFRKKSVNFAETTM</sequence>
<proteinExistence type="predicted"/>
<dbReference type="AlphaFoldDB" id="A0A1I7U529"/>
<feature type="compositionally biased region" description="Basic and acidic residues" evidence="1">
    <location>
        <begin position="101"/>
        <end position="116"/>
    </location>
</feature>
<dbReference type="WBParaSite" id="Csp11.Scaffold629.g14934.t1">
    <property type="protein sequence ID" value="Csp11.Scaffold629.g14934.t1"/>
    <property type="gene ID" value="Csp11.Scaffold629.g14934"/>
</dbReference>
<reference evidence="3" key="1">
    <citation type="submission" date="2016-11" db="UniProtKB">
        <authorList>
            <consortium name="WormBaseParasite"/>
        </authorList>
    </citation>
    <scope>IDENTIFICATION</scope>
</reference>
<accession>A0A1I7U529</accession>
<dbReference type="eggNOG" id="KOG1418">
    <property type="taxonomic scope" value="Eukaryota"/>
</dbReference>